<sequence>MYINTARLLRTPASVYAPQRPEVVTHRSRPGFIERQDGSWICLPIHSPVQRRRNKPKARRRLWHWLAGMLGDNSRTQSGGKA</sequence>
<organism evidence="1 2">
    <name type="scientific">Oceanisphaera psychrotolerans</name>
    <dbReference type="NCBI Taxonomy" id="1414654"/>
    <lineage>
        <taxon>Bacteria</taxon>
        <taxon>Pseudomonadati</taxon>
        <taxon>Pseudomonadota</taxon>
        <taxon>Gammaproteobacteria</taxon>
        <taxon>Aeromonadales</taxon>
        <taxon>Aeromonadaceae</taxon>
        <taxon>Oceanisphaera</taxon>
    </lineage>
</organism>
<name>A0A1J4QG86_9GAMM</name>
<evidence type="ECO:0000313" key="1">
    <source>
        <dbReference type="EMBL" id="OIN09100.1"/>
    </source>
</evidence>
<keyword evidence="2" id="KW-1185">Reference proteome</keyword>
<reference evidence="1 2" key="1">
    <citation type="submission" date="2016-07" db="EMBL/GenBank/DDBJ databases">
        <title>Draft Genome Sequence of Oceanisphaera psychrotolerans, isolated from coastal sediment samples.</title>
        <authorList>
            <person name="Zhuo S."/>
            <person name="Ruan Z."/>
        </authorList>
    </citation>
    <scope>NUCLEOTIDE SEQUENCE [LARGE SCALE GENOMIC DNA]</scope>
    <source>
        <strain evidence="1 2">LAM-WHM-ZC</strain>
    </source>
</reference>
<dbReference type="RefSeq" id="WP_071472768.1">
    <property type="nucleotide sequence ID" value="NZ_MDKE01000022.1"/>
</dbReference>
<dbReference type="EMBL" id="MDKE01000022">
    <property type="protein sequence ID" value="OIN09100.1"/>
    <property type="molecule type" value="Genomic_DNA"/>
</dbReference>
<protein>
    <submittedName>
        <fullName evidence="1">Uncharacterized protein</fullName>
    </submittedName>
</protein>
<gene>
    <name evidence="1" type="ORF">BFR47_02145</name>
</gene>
<dbReference type="Proteomes" id="UP000243073">
    <property type="component" value="Unassembled WGS sequence"/>
</dbReference>
<dbReference type="STRING" id="1414654.BFR47_02145"/>
<evidence type="ECO:0000313" key="2">
    <source>
        <dbReference type="Proteomes" id="UP000243073"/>
    </source>
</evidence>
<accession>A0A1J4QG86</accession>
<comment type="caution">
    <text evidence="1">The sequence shown here is derived from an EMBL/GenBank/DDBJ whole genome shotgun (WGS) entry which is preliminary data.</text>
</comment>
<proteinExistence type="predicted"/>
<dbReference type="OrthoDB" id="5600781at2"/>
<dbReference type="AlphaFoldDB" id="A0A1J4QG86"/>